<protein>
    <recommendedName>
        <fullName evidence="2">histidine kinase</fullName>
        <ecNumber evidence="2">2.7.13.3</ecNumber>
    </recommendedName>
</protein>
<dbReference type="InterPro" id="IPR036890">
    <property type="entry name" value="HATPase_C_sf"/>
</dbReference>
<evidence type="ECO:0000256" key="6">
    <source>
        <dbReference type="ARBA" id="ARBA00023012"/>
    </source>
</evidence>
<dbReference type="PANTHER" id="PTHR43711">
    <property type="entry name" value="TWO-COMPONENT HISTIDINE KINASE"/>
    <property type="match status" value="1"/>
</dbReference>
<dbReference type="NCBIfam" id="TIGR00229">
    <property type="entry name" value="sensory_box"/>
    <property type="match status" value="1"/>
</dbReference>
<keyword evidence="5" id="KW-0418">Kinase</keyword>
<comment type="caution">
    <text evidence="9">The sequence shown here is derived from an EMBL/GenBank/DDBJ whole genome shotgun (WGS) entry which is preliminary data.</text>
</comment>
<dbReference type="InterPro" id="IPR003661">
    <property type="entry name" value="HisK_dim/P_dom"/>
</dbReference>
<evidence type="ECO:0000256" key="5">
    <source>
        <dbReference type="ARBA" id="ARBA00022777"/>
    </source>
</evidence>
<dbReference type="InterPro" id="IPR005467">
    <property type="entry name" value="His_kinase_dom"/>
</dbReference>
<keyword evidence="6" id="KW-0902">Two-component regulatory system</keyword>
<evidence type="ECO:0000256" key="2">
    <source>
        <dbReference type="ARBA" id="ARBA00012438"/>
    </source>
</evidence>
<comment type="catalytic activity">
    <reaction evidence="1">
        <text>ATP + protein L-histidine = ADP + protein N-phospho-L-histidine.</text>
        <dbReference type="EC" id="2.7.13.3"/>
    </reaction>
</comment>
<dbReference type="InterPro" id="IPR036097">
    <property type="entry name" value="HisK_dim/P_sf"/>
</dbReference>
<dbReference type="SUPFAM" id="SSF55874">
    <property type="entry name" value="ATPase domain of HSP90 chaperone/DNA topoisomerase II/histidine kinase"/>
    <property type="match status" value="1"/>
</dbReference>
<evidence type="ECO:0000313" key="10">
    <source>
        <dbReference type="Proteomes" id="UP001570511"/>
    </source>
</evidence>
<dbReference type="EC" id="2.7.13.3" evidence="2"/>
<dbReference type="CDD" id="cd00082">
    <property type="entry name" value="HisKA"/>
    <property type="match status" value="1"/>
</dbReference>
<accession>A0ABD5MB34</accession>
<dbReference type="InterPro" id="IPR013656">
    <property type="entry name" value="PAS_4"/>
</dbReference>
<evidence type="ECO:0000256" key="4">
    <source>
        <dbReference type="ARBA" id="ARBA00022679"/>
    </source>
</evidence>
<dbReference type="GO" id="GO:0004673">
    <property type="term" value="F:protein histidine kinase activity"/>
    <property type="evidence" value="ECO:0007669"/>
    <property type="project" value="UniProtKB-EC"/>
</dbReference>
<dbReference type="InterPro" id="IPR000014">
    <property type="entry name" value="PAS"/>
</dbReference>
<dbReference type="AlphaFoldDB" id="A0ABD5MB34"/>
<dbReference type="InterPro" id="IPR003594">
    <property type="entry name" value="HATPase_dom"/>
</dbReference>
<evidence type="ECO:0000313" key="9">
    <source>
        <dbReference type="EMBL" id="MFA1611098.1"/>
    </source>
</evidence>
<dbReference type="SUPFAM" id="SSF47384">
    <property type="entry name" value="Homodimeric domain of signal transducing histidine kinase"/>
    <property type="match status" value="1"/>
</dbReference>
<dbReference type="Pfam" id="PF08448">
    <property type="entry name" value="PAS_4"/>
    <property type="match status" value="1"/>
</dbReference>
<keyword evidence="4" id="KW-0808">Transferase</keyword>
<dbReference type="SUPFAM" id="SSF55785">
    <property type="entry name" value="PYP-like sensor domain (PAS domain)"/>
    <property type="match status" value="1"/>
</dbReference>
<dbReference type="InterPro" id="IPR035965">
    <property type="entry name" value="PAS-like_dom_sf"/>
</dbReference>
<dbReference type="InterPro" id="IPR050736">
    <property type="entry name" value="Sensor_HK_Regulatory"/>
</dbReference>
<dbReference type="SMART" id="SM00387">
    <property type="entry name" value="HATPase_c"/>
    <property type="match status" value="1"/>
</dbReference>
<reference evidence="9 10" key="1">
    <citation type="submission" date="2024-08" db="EMBL/GenBank/DDBJ databases">
        <title>Halobellus sp. MBLA0158 whole genome sequence.</title>
        <authorList>
            <person name="Hwang C.Y."/>
            <person name="Cho E.-S."/>
            <person name="Seo M.-J."/>
        </authorList>
    </citation>
    <scope>NUCLEOTIDE SEQUENCE [LARGE SCALE GENOMIC DNA]</scope>
    <source>
        <strain evidence="9 10">MBLA0158</strain>
    </source>
</reference>
<dbReference type="RefSeq" id="WP_372389126.1">
    <property type="nucleotide sequence ID" value="NZ_JBGNYA010000001.1"/>
</dbReference>
<dbReference type="PROSITE" id="PS50112">
    <property type="entry name" value="PAS"/>
    <property type="match status" value="1"/>
</dbReference>
<dbReference type="InterPro" id="IPR004358">
    <property type="entry name" value="Sig_transdc_His_kin-like_C"/>
</dbReference>
<dbReference type="GO" id="GO:0000160">
    <property type="term" value="P:phosphorelay signal transduction system"/>
    <property type="evidence" value="ECO:0007669"/>
    <property type="project" value="UniProtKB-KW"/>
</dbReference>
<dbReference type="Gene3D" id="3.30.565.10">
    <property type="entry name" value="Histidine kinase-like ATPase, C-terminal domain"/>
    <property type="match status" value="1"/>
</dbReference>
<gene>
    <name evidence="9" type="ORF">OS889_08790</name>
</gene>
<sequence>MARGEGDIDLEVVSRNQMEPTIAIDADGTIAFANQRFCDIGEFSESEVVGDDYARFGEIIESGFEELRAAVEAVLAGDAEEERVELSMHHPEGAPVPRRLPSEARVTPVYDDGARIGAIVSLRRIGKRKAYERQLERQNDRLEEFAGVVAHDLRNPLNIVEGNLEIAREDCDSPHLDAIGDAVDRMWTIVEETLELAKQGRHVGETEPVILSELVGQCWTIVDTHEAALETEGDATILADPDRLRSLFENLFRNAIDHGTDADRADLTVRVGVLDDGFYLEDDGPGIPADKREKVFDLGFSTAADGTGYGLAIVRWIAEAHGWDVQAVESEVGSGARFEFKGVEFAP</sequence>
<dbReference type="PRINTS" id="PR00344">
    <property type="entry name" value="BCTRLSENSOR"/>
</dbReference>
<proteinExistence type="predicted"/>
<dbReference type="PROSITE" id="PS50109">
    <property type="entry name" value="HIS_KIN"/>
    <property type="match status" value="1"/>
</dbReference>
<dbReference type="CDD" id="cd00075">
    <property type="entry name" value="HATPase"/>
    <property type="match status" value="1"/>
</dbReference>
<evidence type="ECO:0000259" key="8">
    <source>
        <dbReference type="PROSITE" id="PS50112"/>
    </source>
</evidence>
<feature type="domain" description="Histidine kinase" evidence="7">
    <location>
        <begin position="148"/>
        <end position="340"/>
    </location>
</feature>
<feature type="domain" description="PAS" evidence="8">
    <location>
        <begin position="20"/>
        <end position="78"/>
    </location>
</feature>
<evidence type="ECO:0000256" key="1">
    <source>
        <dbReference type="ARBA" id="ARBA00000085"/>
    </source>
</evidence>
<keyword evidence="3" id="KW-0597">Phosphoprotein</keyword>
<name>A0ABD5MB34_9EURY</name>
<dbReference type="Gene3D" id="1.10.287.130">
    <property type="match status" value="1"/>
</dbReference>
<dbReference type="Pfam" id="PF02518">
    <property type="entry name" value="HATPase_c"/>
    <property type="match status" value="1"/>
</dbReference>
<dbReference type="EMBL" id="JBGNYA010000001">
    <property type="protein sequence ID" value="MFA1611098.1"/>
    <property type="molecule type" value="Genomic_DNA"/>
</dbReference>
<evidence type="ECO:0000259" key="7">
    <source>
        <dbReference type="PROSITE" id="PS50109"/>
    </source>
</evidence>
<organism evidence="9 10">
    <name type="scientific">Halobellus rubicundus</name>
    <dbReference type="NCBI Taxonomy" id="2996466"/>
    <lineage>
        <taxon>Archaea</taxon>
        <taxon>Methanobacteriati</taxon>
        <taxon>Methanobacteriota</taxon>
        <taxon>Stenosarchaea group</taxon>
        <taxon>Halobacteria</taxon>
        <taxon>Halobacteriales</taxon>
        <taxon>Haloferacaceae</taxon>
        <taxon>Halobellus</taxon>
    </lineage>
</organism>
<dbReference type="PANTHER" id="PTHR43711:SF1">
    <property type="entry name" value="HISTIDINE KINASE 1"/>
    <property type="match status" value="1"/>
</dbReference>
<dbReference type="CDD" id="cd00130">
    <property type="entry name" value="PAS"/>
    <property type="match status" value="1"/>
</dbReference>
<dbReference type="Pfam" id="PF00512">
    <property type="entry name" value="HisKA"/>
    <property type="match status" value="1"/>
</dbReference>
<dbReference type="Proteomes" id="UP001570511">
    <property type="component" value="Unassembled WGS sequence"/>
</dbReference>
<keyword evidence="10" id="KW-1185">Reference proteome</keyword>
<dbReference type="SMART" id="SM00388">
    <property type="entry name" value="HisKA"/>
    <property type="match status" value="1"/>
</dbReference>
<dbReference type="Gene3D" id="3.30.450.20">
    <property type="entry name" value="PAS domain"/>
    <property type="match status" value="1"/>
</dbReference>
<evidence type="ECO:0000256" key="3">
    <source>
        <dbReference type="ARBA" id="ARBA00022553"/>
    </source>
</evidence>